<keyword evidence="2" id="KW-1185">Reference proteome</keyword>
<organism evidence="1 2">
    <name type="scientific">Metarhizium rileyi (strain RCEF 4871)</name>
    <name type="common">Nomuraea rileyi</name>
    <dbReference type="NCBI Taxonomy" id="1649241"/>
    <lineage>
        <taxon>Eukaryota</taxon>
        <taxon>Fungi</taxon>
        <taxon>Dikarya</taxon>
        <taxon>Ascomycota</taxon>
        <taxon>Pezizomycotina</taxon>
        <taxon>Sordariomycetes</taxon>
        <taxon>Hypocreomycetidae</taxon>
        <taxon>Hypocreales</taxon>
        <taxon>Clavicipitaceae</taxon>
        <taxon>Metarhizium</taxon>
    </lineage>
</organism>
<dbReference type="Proteomes" id="UP000243498">
    <property type="component" value="Unassembled WGS sequence"/>
</dbReference>
<name>A0A166Z1J3_METRR</name>
<sequence length="49" mass="5376">MPGIEAWESSAWRVSPNIEAEDWGYHGHIGMRLVAARTGGLEAGQLVRI</sequence>
<protein>
    <submittedName>
        <fullName evidence="1">Uncharacterized protein</fullName>
    </submittedName>
</protein>
<reference evidence="1 2" key="1">
    <citation type="journal article" date="2016" name="Genome Biol. Evol.">
        <title>Divergent and convergent evolution of fungal pathogenicity.</title>
        <authorList>
            <person name="Shang Y."/>
            <person name="Xiao G."/>
            <person name="Zheng P."/>
            <person name="Cen K."/>
            <person name="Zhan S."/>
            <person name="Wang C."/>
        </authorList>
    </citation>
    <scope>NUCLEOTIDE SEQUENCE [LARGE SCALE GENOMIC DNA]</scope>
    <source>
        <strain evidence="1 2">RCEF 4871</strain>
    </source>
</reference>
<dbReference type="AlphaFoldDB" id="A0A166Z1J3"/>
<gene>
    <name evidence="1" type="ORF">NOR_07147</name>
</gene>
<accession>A0A166Z1J3</accession>
<evidence type="ECO:0000313" key="2">
    <source>
        <dbReference type="Proteomes" id="UP000243498"/>
    </source>
</evidence>
<evidence type="ECO:0000313" key="1">
    <source>
        <dbReference type="EMBL" id="OAA37448.1"/>
    </source>
</evidence>
<proteinExistence type="predicted"/>
<comment type="caution">
    <text evidence="1">The sequence shown here is derived from an EMBL/GenBank/DDBJ whole genome shotgun (WGS) entry which is preliminary data.</text>
</comment>
<dbReference type="EMBL" id="AZHC01000030">
    <property type="protein sequence ID" value="OAA37448.1"/>
    <property type="molecule type" value="Genomic_DNA"/>
</dbReference>